<protein>
    <submittedName>
        <fullName evidence="4">VanZ family protein</fullName>
    </submittedName>
</protein>
<feature type="transmembrane region" description="Helical" evidence="2">
    <location>
        <begin position="7"/>
        <end position="25"/>
    </location>
</feature>
<dbReference type="KEGG" id="spue:AB5L97_06620"/>
<feature type="region of interest" description="Disordered" evidence="1">
    <location>
        <begin position="128"/>
        <end position="152"/>
    </location>
</feature>
<keyword evidence="2" id="KW-0472">Membrane</keyword>
<gene>
    <name evidence="4" type="ORF">AB5L97_06620</name>
</gene>
<keyword evidence="2" id="KW-0812">Transmembrane</keyword>
<feature type="transmembrane region" description="Helical" evidence="2">
    <location>
        <begin position="70"/>
        <end position="89"/>
    </location>
</feature>
<proteinExistence type="predicted"/>
<dbReference type="AlphaFoldDB" id="A0AB39L9B6"/>
<evidence type="ECO:0000259" key="3">
    <source>
        <dbReference type="Pfam" id="PF04892"/>
    </source>
</evidence>
<evidence type="ECO:0000256" key="1">
    <source>
        <dbReference type="SAM" id="MobiDB-lite"/>
    </source>
</evidence>
<feature type="transmembrane region" description="Helical" evidence="2">
    <location>
        <begin position="101"/>
        <end position="121"/>
    </location>
</feature>
<feature type="domain" description="VanZ-like" evidence="3">
    <location>
        <begin position="43"/>
        <end position="117"/>
    </location>
</feature>
<feature type="transmembrane region" description="Helical" evidence="2">
    <location>
        <begin position="45"/>
        <end position="63"/>
    </location>
</feature>
<accession>A0AB39L9B6</accession>
<dbReference type="Pfam" id="PF04892">
    <property type="entry name" value="VanZ"/>
    <property type="match status" value="1"/>
</dbReference>
<reference evidence="4" key="1">
    <citation type="submission" date="2024-07" db="EMBL/GenBank/DDBJ databases">
        <authorList>
            <person name="fu j."/>
        </authorList>
    </citation>
    <scope>NUCLEOTIDE SEQUENCE</scope>
    <source>
        <strain evidence="4">P10A9</strain>
    </source>
</reference>
<dbReference type="EMBL" id="CP163302">
    <property type="protein sequence ID" value="XDP46677.1"/>
    <property type="molecule type" value="Genomic_DNA"/>
</dbReference>
<organism evidence="4">
    <name type="scientific">Sinomonas puerhi</name>
    <dbReference type="NCBI Taxonomy" id="3238584"/>
    <lineage>
        <taxon>Bacteria</taxon>
        <taxon>Bacillati</taxon>
        <taxon>Actinomycetota</taxon>
        <taxon>Actinomycetes</taxon>
        <taxon>Micrococcales</taxon>
        <taxon>Micrococcaceae</taxon>
        <taxon>Sinomonas</taxon>
    </lineage>
</organism>
<name>A0AB39L9B6_9MICC</name>
<evidence type="ECO:0000313" key="4">
    <source>
        <dbReference type="EMBL" id="XDP46677.1"/>
    </source>
</evidence>
<dbReference type="InterPro" id="IPR006976">
    <property type="entry name" value="VanZ-like"/>
</dbReference>
<keyword evidence="2" id="KW-1133">Transmembrane helix</keyword>
<sequence length="152" mass="16444">MRRRTAWWALAVYGLAVAAVVFAPVGPSFKGIPLPGWLHASAIDAAANVAIFVPVGFLIAQLLPRGRRWLAVVICCGVSATIETVQTFFLSERSGNVRDVVTNTTGGIIGMLTFIVWLRVLGPRRLARPAGSSRHVPESSTRSYEESPWASQ</sequence>
<evidence type="ECO:0000256" key="2">
    <source>
        <dbReference type="SAM" id="Phobius"/>
    </source>
</evidence>
<dbReference type="RefSeq" id="WP_369046949.1">
    <property type="nucleotide sequence ID" value="NZ_CP163302.1"/>
</dbReference>